<proteinExistence type="predicted"/>
<dbReference type="OrthoDB" id="8399238at2"/>
<gene>
    <name evidence="2" type="ORF">DQ393_05265</name>
</gene>
<dbReference type="EMBL" id="QMKK01000022">
    <property type="protein sequence ID" value="RAX42259.1"/>
    <property type="molecule type" value="Genomic_DNA"/>
</dbReference>
<dbReference type="RefSeq" id="WP_112341052.1">
    <property type="nucleotide sequence ID" value="NZ_QMKK01000022.1"/>
</dbReference>
<dbReference type="Proteomes" id="UP000251205">
    <property type="component" value="Unassembled WGS sequence"/>
</dbReference>
<dbReference type="AlphaFoldDB" id="A0A329YDF8"/>
<sequence length="73" mass="8577">MTIDIGRATPAAGAGRERRKPGFLRAALKRFLIYLEKRETRWSLRDLTDDQLHDIGMTRAEARTEVRKSWFWS</sequence>
<protein>
    <recommendedName>
        <fullName evidence="1">YjiS-like domain-containing protein</fullName>
    </recommendedName>
</protein>
<dbReference type="InterPro" id="IPR009506">
    <property type="entry name" value="YjiS-like"/>
</dbReference>
<accession>A0A329YDF8</accession>
<evidence type="ECO:0000313" key="3">
    <source>
        <dbReference type="Proteomes" id="UP000251205"/>
    </source>
</evidence>
<dbReference type="Pfam" id="PF06568">
    <property type="entry name" value="YjiS-like"/>
    <property type="match status" value="1"/>
</dbReference>
<name>A0A329YDF8_RHITR</name>
<evidence type="ECO:0000313" key="2">
    <source>
        <dbReference type="EMBL" id="RAX42259.1"/>
    </source>
</evidence>
<feature type="domain" description="YjiS-like" evidence="1">
    <location>
        <begin position="36"/>
        <end position="63"/>
    </location>
</feature>
<organism evidence="2 3">
    <name type="scientific">Rhizobium tropici</name>
    <dbReference type="NCBI Taxonomy" id="398"/>
    <lineage>
        <taxon>Bacteria</taxon>
        <taxon>Pseudomonadati</taxon>
        <taxon>Pseudomonadota</taxon>
        <taxon>Alphaproteobacteria</taxon>
        <taxon>Hyphomicrobiales</taxon>
        <taxon>Rhizobiaceae</taxon>
        <taxon>Rhizobium/Agrobacterium group</taxon>
        <taxon>Rhizobium</taxon>
    </lineage>
</organism>
<comment type="caution">
    <text evidence="2">The sequence shown here is derived from an EMBL/GenBank/DDBJ whole genome shotgun (WGS) entry which is preliminary data.</text>
</comment>
<reference evidence="2 3" key="1">
    <citation type="submission" date="2018-06" db="EMBL/GenBank/DDBJ databases">
        <title>Whole Genome Sequence of an efficient microsymbiont, Rhizobium tropici.</title>
        <authorList>
            <person name="Srinivasan R."/>
            <person name="Singh H.V."/>
            <person name="Srivastava R."/>
            <person name="Kumari B."/>
            <person name="Radhakrishna A."/>
        </authorList>
    </citation>
    <scope>NUCLEOTIDE SEQUENCE [LARGE SCALE GENOMIC DNA]</scope>
    <source>
        <strain evidence="2 3">IGFRI Rhizo-19</strain>
    </source>
</reference>
<evidence type="ECO:0000259" key="1">
    <source>
        <dbReference type="Pfam" id="PF06568"/>
    </source>
</evidence>